<gene>
    <name evidence="4" type="ORF">EI97DRAFT_439458</name>
</gene>
<dbReference type="PANTHER" id="PTHR33119:SF1">
    <property type="entry name" value="FE2OG DIOXYGENASE DOMAIN-CONTAINING PROTEIN"/>
    <property type="match status" value="1"/>
</dbReference>
<feature type="domain" description="DUF4246" evidence="2">
    <location>
        <begin position="102"/>
        <end position="545"/>
    </location>
</feature>
<protein>
    <submittedName>
        <fullName evidence="4">Uncharacterized protein</fullName>
    </submittedName>
</protein>
<sequence length="610" mass="70045">MSSQDLRPRICLPGFGHSLQHWLTTNGKGEPLSEYLCALARWRHSPMTIRDRCMLAFMNEITDKPEWTRKVFNESIVKKWKSETMTMDWDKAGIPMGDFSGRMFDYCIAELRDKATFSDQYHMVRVLDIDAVILKSDNAVDAELNAALRSAVRPLEDVPDVKKDWHPGSDGKVLDLVHPSLFPLIYGRSRILPNSVVSLDDCVKRIGEGEVIPQPTQSTIQKVRTRQRIKEWEVWSKNFQWLPCNVTFPDGKNASIESYINNLHPDDHADLYRVIEQLITRSVPLFNIVCQFHPGGSRKQGHRAWTDAIEAHSPVEPMPPRPQDPTGEEDWTDDRRRCADTHWRHQWWMENRVMIKPEPENYGGLQYTKTPELIDNQFSFLGERQKNLQVIVKLANIHLTPEKPEYEGGGWHVEGQLNEHIIATALYYYDNENITDSRLQFRTNVVAGELEVDLDYMQNDHEGIEQIFGFHGNYDEAVQELGSVLTCEGRLIAFPNGFQHRVGGFKLADPTKPGHRKIVALFLVDPMLPIISTANVPPQQRDWWLRSIGAKDGALGERLPAELVHMVGSRVDDFPIGLEEAKVVREKLMEERGKLDRTVDTVYRDMYGCL</sequence>
<dbReference type="GeneID" id="54552733"/>
<reference evidence="4" key="1">
    <citation type="journal article" date="2020" name="Stud. Mycol.">
        <title>101 Dothideomycetes genomes: a test case for predicting lifestyles and emergence of pathogens.</title>
        <authorList>
            <person name="Haridas S."/>
            <person name="Albert R."/>
            <person name="Binder M."/>
            <person name="Bloem J."/>
            <person name="Labutti K."/>
            <person name="Salamov A."/>
            <person name="Andreopoulos B."/>
            <person name="Baker S."/>
            <person name="Barry K."/>
            <person name="Bills G."/>
            <person name="Bluhm B."/>
            <person name="Cannon C."/>
            <person name="Castanera R."/>
            <person name="Culley D."/>
            <person name="Daum C."/>
            <person name="Ezra D."/>
            <person name="Gonzalez J."/>
            <person name="Henrissat B."/>
            <person name="Kuo A."/>
            <person name="Liang C."/>
            <person name="Lipzen A."/>
            <person name="Lutzoni F."/>
            <person name="Magnuson J."/>
            <person name="Mondo S."/>
            <person name="Nolan M."/>
            <person name="Ohm R."/>
            <person name="Pangilinan J."/>
            <person name="Park H.-J."/>
            <person name="Ramirez L."/>
            <person name="Alfaro M."/>
            <person name="Sun H."/>
            <person name="Tritt A."/>
            <person name="Yoshinaga Y."/>
            <person name="Zwiers L.-H."/>
            <person name="Turgeon B."/>
            <person name="Goodwin S."/>
            <person name="Spatafora J."/>
            <person name="Crous P."/>
            <person name="Grigoriev I."/>
        </authorList>
    </citation>
    <scope>NUCLEOTIDE SEQUENCE</scope>
    <source>
        <strain evidence="4">CBS 379.55</strain>
    </source>
</reference>
<evidence type="ECO:0000313" key="4">
    <source>
        <dbReference type="EMBL" id="KAF2280444.1"/>
    </source>
</evidence>
<dbReference type="Proteomes" id="UP000800097">
    <property type="component" value="Unassembled WGS sequence"/>
</dbReference>
<dbReference type="OrthoDB" id="415532at2759"/>
<dbReference type="InterPro" id="IPR025340">
    <property type="entry name" value="DUF4246"/>
</dbReference>
<dbReference type="InterPro" id="IPR049207">
    <property type="entry name" value="DUF4246_N"/>
</dbReference>
<dbReference type="PANTHER" id="PTHR33119">
    <property type="entry name" value="IFI3P"/>
    <property type="match status" value="1"/>
</dbReference>
<evidence type="ECO:0000259" key="2">
    <source>
        <dbReference type="Pfam" id="PF14033"/>
    </source>
</evidence>
<dbReference type="InterPro" id="IPR049192">
    <property type="entry name" value="DUF4246_C"/>
</dbReference>
<accession>A0A6A6JW55</accession>
<evidence type="ECO:0000313" key="5">
    <source>
        <dbReference type="Proteomes" id="UP000800097"/>
    </source>
</evidence>
<dbReference type="EMBL" id="ML986485">
    <property type="protein sequence ID" value="KAF2280444.1"/>
    <property type="molecule type" value="Genomic_DNA"/>
</dbReference>
<evidence type="ECO:0000259" key="3">
    <source>
        <dbReference type="Pfam" id="PF21666"/>
    </source>
</evidence>
<dbReference type="Pfam" id="PF14033">
    <property type="entry name" value="DUF4246"/>
    <property type="match status" value="1"/>
</dbReference>
<evidence type="ECO:0000256" key="1">
    <source>
        <dbReference type="SAM" id="MobiDB-lite"/>
    </source>
</evidence>
<proteinExistence type="predicted"/>
<name>A0A6A6JW55_WESOR</name>
<feature type="region of interest" description="Disordered" evidence="1">
    <location>
        <begin position="313"/>
        <end position="333"/>
    </location>
</feature>
<dbReference type="AlphaFoldDB" id="A0A6A6JW55"/>
<organism evidence="4 5">
    <name type="scientific">Westerdykella ornata</name>
    <dbReference type="NCBI Taxonomy" id="318751"/>
    <lineage>
        <taxon>Eukaryota</taxon>
        <taxon>Fungi</taxon>
        <taxon>Dikarya</taxon>
        <taxon>Ascomycota</taxon>
        <taxon>Pezizomycotina</taxon>
        <taxon>Dothideomycetes</taxon>
        <taxon>Pleosporomycetidae</taxon>
        <taxon>Pleosporales</taxon>
        <taxon>Sporormiaceae</taxon>
        <taxon>Westerdykella</taxon>
    </lineage>
</organism>
<dbReference type="Pfam" id="PF21666">
    <property type="entry name" value="DUF4246_N"/>
    <property type="match status" value="1"/>
</dbReference>
<keyword evidence="5" id="KW-1185">Reference proteome</keyword>
<dbReference type="RefSeq" id="XP_033657982.1">
    <property type="nucleotide sequence ID" value="XM_033799558.1"/>
</dbReference>
<feature type="domain" description="DUF4246" evidence="3">
    <location>
        <begin position="12"/>
        <end position="83"/>
    </location>
</feature>